<gene>
    <name evidence="2" type="ORF">AB205_0153990</name>
</gene>
<feature type="transmembrane region" description="Helical" evidence="1">
    <location>
        <begin position="61"/>
        <end position="84"/>
    </location>
</feature>
<sequence>MYLAPHSNHSPEIDKTVSILYTAVTPMLNPIVYSIKNKDVINTVKYTMQKFSKINDLSMPYHHATCFLLFLVKYTITLSGNLLLITVVKRKPKTIDPYLIFLIHHYCQNTHRHCGQGQKYLLVSKYSASVLSFAFRINRVFILVIMAYNSFSARHCITTQL</sequence>
<evidence type="ECO:0000313" key="3">
    <source>
        <dbReference type="Proteomes" id="UP000228934"/>
    </source>
</evidence>
<reference evidence="3" key="1">
    <citation type="journal article" date="2017" name="Nat. Commun.">
        <title>The North American bullfrog draft genome provides insight into hormonal regulation of long noncoding RNA.</title>
        <authorList>
            <person name="Hammond S.A."/>
            <person name="Warren R.L."/>
            <person name="Vandervalk B.P."/>
            <person name="Kucuk E."/>
            <person name="Khan H."/>
            <person name="Gibb E.A."/>
            <person name="Pandoh P."/>
            <person name="Kirk H."/>
            <person name="Zhao Y."/>
            <person name="Jones M."/>
            <person name="Mungall A.J."/>
            <person name="Coope R."/>
            <person name="Pleasance S."/>
            <person name="Moore R.A."/>
            <person name="Holt R.A."/>
            <person name="Round J.M."/>
            <person name="Ohora S."/>
            <person name="Walle B.V."/>
            <person name="Veldhoen N."/>
            <person name="Helbing C.C."/>
            <person name="Birol I."/>
        </authorList>
    </citation>
    <scope>NUCLEOTIDE SEQUENCE [LARGE SCALE GENOMIC DNA]</scope>
</reference>
<evidence type="ECO:0000256" key="1">
    <source>
        <dbReference type="SAM" id="Phobius"/>
    </source>
</evidence>
<keyword evidence="1" id="KW-0472">Membrane</keyword>
<name>A0A2G9RNW8_AQUCT</name>
<dbReference type="Proteomes" id="UP000228934">
    <property type="component" value="Unassembled WGS sequence"/>
</dbReference>
<dbReference type="AlphaFoldDB" id="A0A2G9RNW8"/>
<dbReference type="EMBL" id="KV934471">
    <property type="protein sequence ID" value="PIO29557.1"/>
    <property type="molecule type" value="Genomic_DNA"/>
</dbReference>
<keyword evidence="1" id="KW-0812">Transmembrane</keyword>
<dbReference type="SUPFAM" id="SSF81321">
    <property type="entry name" value="Family A G protein-coupled receptor-like"/>
    <property type="match status" value="1"/>
</dbReference>
<organism evidence="2 3">
    <name type="scientific">Aquarana catesbeiana</name>
    <name type="common">American bullfrog</name>
    <name type="synonym">Rana catesbeiana</name>
    <dbReference type="NCBI Taxonomy" id="8400"/>
    <lineage>
        <taxon>Eukaryota</taxon>
        <taxon>Metazoa</taxon>
        <taxon>Chordata</taxon>
        <taxon>Craniata</taxon>
        <taxon>Vertebrata</taxon>
        <taxon>Euteleostomi</taxon>
        <taxon>Amphibia</taxon>
        <taxon>Batrachia</taxon>
        <taxon>Anura</taxon>
        <taxon>Neobatrachia</taxon>
        <taxon>Ranoidea</taxon>
        <taxon>Ranidae</taxon>
        <taxon>Aquarana</taxon>
    </lineage>
</organism>
<keyword evidence="3" id="KW-1185">Reference proteome</keyword>
<evidence type="ECO:0008006" key="4">
    <source>
        <dbReference type="Google" id="ProtNLM"/>
    </source>
</evidence>
<dbReference type="OrthoDB" id="9602214at2759"/>
<protein>
    <recommendedName>
        <fullName evidence="4">G-protein coupled receptors family 1 profile domain-containing protein</fullName>
    </recommendedName>
</protein>
<proteinExistence type="predicted"/>
<accession>A0A2G9RNW8</accession>
<dbReference type="PANTHER" id="PTHR48018">
    <property type="entry name" value="OLFACTORY RECEPTOR"/>
    <property type="match status" value="1"/>
</dbReference>
<evidence type="ECO:0000313" key="2">
    <source>
        <dbReference type="EMBL" id="PIO29557.1"/>
    </source>
</evidence>
<keyword evidence="1" id="KW-1133">Transmembrane helix</keyword>